<keyword evidence="5 10" id="KW-0145">Chemotaxis</keyword>
<accession>A0A4R3VAM4</accession>
<dbReference type="AlphaFoldDB" id="A0A4R3VAM4"/>
<keyword evidence="11" id="KW-0969">Cilium</keyword>
<keyword evidence="11" id="KW-0966">Cell projection</keyword>
<comment type="function">
    <text evidence="1 10">Controls the rotational direction of flagella during chemotaxis.</text>
</comment>
<protein>
    <recommendedName>
        <fullName evidence="10">Flagellar protein FliL</fullName>
    </recommendedName>
</protein>
<comment type="similarity">
    <text evidence="3 10">Belongs to the FliL family.</text>
</comment>
<keyword evidence="4" id="KW-1003">Cell membrane</keyword>
<dbReference type="InterPro" id="IPR005503">
    <property type="entry name" value="FliL"/>
</dbReference>
<evidence type="ECO:0000256" key="3">
    <source>
        <dbReference type="ARBA" id="ARBA00008281"/>
    </source>
</evidence>
<dbReference type="GO" id="GO:0005886">
    <property type="term" value="C:plasma membrane"/>
    <property type="evidence" value="ECO:0007669"/>
    <property type="project" value="UniProtKB-SubCell"/>
</dbReference>
<keyword evidence="11" id="KW-0282">Flagellum</keyword>
<comment type="subcellular location">
    <subcellularLocation>
        <location evidence="10">Cell inner membrane</location>
    </subcellularLocation>
    <subcellularLocation>
        <location evidence="2">Cell membrane</location>
        <topology evidence="2">Single-pass membrane protein</topology>
    </subcellularLocation>
</comment>
<proteinExistence type="inferred from homology"/>
<reference evidence="11 12" key="1">
    <citation type="submission" date="2019-03" db="EMBL/GenBank/DDBJ databases">
        <title>Genomic Encyclopedia of Type Strains, Phase IV (KMG-IV): sequencing the most valuable type-strain genomes for metagenomic binning, comparative biology and taxonomic classification.</title>
        <authorList>
            <person name="Goeker M."/>
        </authorList>
    </citation>
    <scope>NUCLEOTIDE SEQUENCE [LARGE SCALE GENOMIC DNA]</scope>
    <source>
        <strain evidence="11 12">DSM 100048</strain>
    </source>
</reference>
<organism evidence="11 12">
    <name type="scientific">Paracandidimonas soli</name>
    <dbReference type="NCBI Taxonomy" id="1917182"/>
    <lineage>
        <taxon>Bacteria</taxon>
        <taxon>Pseudomonadati</taxon>
        <taxon>Pseudomonadota</taxon>
        <taxon>Betaproteobacteria</taxon>
        <taxon>Burkholderiales</taxon>
        <taxon>Alcaligenaceae</taxon>
        <taxon>Paracandidimonas</taxon>
    </lineage>
</organism>
<feature type="transmembrane region" description="Helical" evidence="10">
    <location>
        <begin position="12"/>
        <end position="33"/>
    </location>
</feature>
<dbReference type="GO" id="GO:0009425">
    <property type="term" value="C:bacterial-type flagellum basal body"/>
    <property type="evidence" value="ECO:0007669"/>
    <property type="project" value="InterPro"/>
</dbReference>
<evidence type="ECO:0000256" key="9">
    <source>
        <dbReference type="ARBA" id="ARBA00023136"/>
    </source>
</evidence>
<evidence type="ECO:0000256" key="2">
    <source>
        <dbReference type="ARBA" id="ARBA00004162"/>
    </source>
</evidence>
<dbReference type="PANTHER" id="PTHR35091">
    <property type="entry name" value="FLAGELLAR PROTEIN FLIL"/>
    <property type="match status" value="1"/>
</dbReference>
<keyword evidence="10" id="KW-0997">Cell inner membrane</keyword>
<evidence type="ECO:0000256" key="5">
    <source>
        <dbReference type="ARBA" id="ARBA00022500"/>
    </source>
</evidence>
<dbReference type="RefSeq" id="WP_132475853.1">
    <property type="nucleotide sequence ID" value="NZ_JBEBWM010000051.1"/>
</dbReference>
<evidence type="ECO:0000256" key="4">
    <source>
        <dbReference type="ARBA" id="ARBA00022475"/>
    </source>
</evidence>
<dbReference type="GO" id="GO:0006935">
    <property type="term" value="P:chemotaxis"/>
    <property type="evidence" value="ECO:0007669"/>
    <property type="project" value="UniProtKB-KW"/>
</dbReference>
<dbReference type="PANTHER" id="PTHR35091:SF2">
    <property type="entry name" value="FLAGELLAR PROTEIN FLIL"/>
    <property type="match status" value="1"/>
</dbReference>
<keyword evidence="7 10" id="KW-0283">Flagellar rotation</keyword>
<dbReference type="Pfam" id="PF03748">
    <property type="entry name" value="FliL"/>
    <property type="match status" value="1"/>
</dbReference>
<gene>
    <name evidence="11" type="ORF">EV686_103407</name>
</gene>
<evidence type="ECO:0000313" key="11">
    <source>
        <dbReference type="EMBL" id="TCV00823.1"/>
    </source>
</evidence>
<sequence length="167" mass="18079">MAKSESRSFSKILKSMLVVLLIVAASIGATLYYTTQTGAQPLNAGNDGVSVASAQAAVTPPPPPPIFVSLEPFTVTLRNERASRILHVAITLRVTDEASRQVLTTYMPEVRDRVLSRLAEQHPVQVQTTEGRAKLVQDLSNALEAPYLPQPQGPSIQNVLFTAFVVQ</sequence>
<comment type="caution">
    <text evidence="11">The sequence shown here is derived from an EMBL/GenBank/DDBJ whole genome shotgun (WGS) entry which is preliminary data.</text>
</comment>
<keyword evidence="9 10" id="KW-0472">Membrane</keyword>
<dbReference type="GO" id="GO:0071978">
    <property type="term" value="P:bacterial-type flagellum-dependent swarming motility"/>
    <property type="evidence" value="ECO:0007669"/>
    <property type="project" value="TreeGrafter"/>
</dbReference>
<keyword evidence="6 10" id="KW-0812">Transmembrane</keyword>
<dbReference type="EMBL" id="SMBX01000003">
    <property type="protein sequence ID" value="TCV00823.1"/>
    <property type="molecule type" value="Genomic_DNA"/>
</dbReference>
<dbReference type="Proteomes" id="UP000294692">
    <property type="component" value="Unassembled WGS sequence"/>
</dbReference>
<evidence type="ECO:0000313" key="12">
    <source>
        <dbReference type="Proteomes" id="UP000294692"/>
    </source>
</evidence>
<evidence type="ECO:0000256" key="1">
    <source>
        <dbReference type="ARBA" id="ARBA00002254"/>
    </source>
</evidence>
<keyword evidence="8 10" id="KW-1133">Transmembrane helix</keyword>
<evidence type="ECO:0000256" key="10">
    <source>
        <dbReference type="RuleBase" id="RU364125"/>
    </source>
</evidence>
<evidence type="ECO:0000256" key="6">
    <source>
        <dbReference type="ARBA" id="ARBA00022692"/>
    </source>
</evidence>
<keyword evidence="12" id="KW-1185">Reference proteome</keyword>
<evidence type="ECO:0000256" key="8">
    <source>
        <dbReference type="ARBA" id="ARBA00022989"/>
    </source>
</evidence>
<dbReference type="OrthoDB" id="5297029at2"/>
<evidence type="ECO:0000256" key="7">
    <source>
        <dbReference type="ARBA" id="ARBA00022779"/>
    </source>
</evidence>
<name>A0A4R3VAM4_9BURK</name>